<organism evidence="1 2">
    <name type="scientific">Yersinia enterocolitica</name>
    <dbReference type="NCBI Taxonomy" id="630"/>
    <lineage>
        <taxon>Bacteria</taxon>
        <taxon>Pseudomonadati</taxon>
        <taxon>Pseudomonadota</taxon>
        <taxon>Gammaproteobacteria</taxon>
        <taxon>Enterobacterales</taxon>
        <taxon>Yersiniaceae</taxon>
        <taxon>Yersinia</taxon>
    </lineage>
</organism>
<protein>
    <submittedName>
        <fullName evidence="1">Uncharacterized protein</fullName>
    </submittedName>
</protein>
<proteinExistence type="predicted"/>
<dbReference type="RefSeq" id="WP_057636474.1">
    <property type="nucleotide sequence ID" value="NZ_CGBR01000003.1"/>
</dbReference>
<evidence type="ECO:0000313" key="2">
    <source>
        <dbReference type="Proteomes" id="UP000048841"/>
    </source>
</evidence>
<dbReference type="AlphaFoldDB" id="A0A0T7P1C5"/>
<sequence length="107" mass="12521">MMYFLKKQKQKKSVKKVNKILNELESIYLDLTYFDKDNINLFSLIEYTNDKLDQLATVILSNEKYLTQHHQDLIERANIVQHIALKCGEQAVKEFEKELLECGGVLA</sequence>
<dbReference type="EMBL" id="CGBR01000003">
    <property type="protein sequence ID" value="CFQ55038.1"/>
    <property type="molecule type" value="Genomic_DNA"/>
</dbReference>
<dbReference type="Proteomes" id="UP000048841">
    <property type="component" value="Unassembled WGS sequence"/>
</dbReference>
<reference evidence="1 2" key="1">
    <citation type="submission" date="2015-03" db="EMBL/GenBank/DDBJ databases">
        <authorList>
            <person name="Murphy D."/>
        </authorList>
    </citation>
    <scope>NUCLEOTIDE SEQUENCE [LARGE SCALE GENOMIC DNA]</scope>
    <source>
        <strain evidence="1 2">IP26249</strain>
    </source>
</reference>
<name>A0A0T7P1C5_YEREN</name>
<evidence type="ECO:0000313" key="1">
    <source>
        <dbReference type="EMBL" id="CFQ55038.1"/>
    </source>
</evidence>
<gene>
    <name evidence="1" type="ORF">ERS137941_00823</name>
</gene>
<accession>A0A0T7P1C5</accession>